<dbReference type="OMA" id="FGFSVYH"/>
<comment type="subunit">
    <text evidence="2">Tetramer of two alpha and two beta subunits.</text>
</comment>
<dbReference type="InterPro" id="IPR035991">
    <property type="entry name" value="Casein_kinase_II_beta-like"/>
</dbReference>
<dbReference type="KEGG" id="bmic:BMR1_03g00855"/>
<dbReference type="PRINTS" id="PR00472">
    <property type="entry name" value="CASNKINASEII"/>
</dbReference>
<comment type="similarity">
    <text evidence="1 2">Belongs to the casein kinase 2 subunit beta family.</text>
</comment>
<dbReference type="InterPro" id="IPR000704">
    <property type="entry name" value="Casein_kinase_II_reg-sub"/>
</dbReference>
<evidence type="ECO:0000313" key="4">
    <source>
        <dbReference type="Proteomes" id="UP000002899"/>
    </source>
</evidence>
<dbReference type="SMART" id="SM01085">
    <property type="entry name" value="CK_II_beta"/>
    <property type="match status" value="1"/>
</dbReference>
<dbReference type="PANTHER" id="PTHR11740">
    <property type="entry name" value="CASEIN KINASE II SUBUNIT BETA"/>
    <property type="match status" value="1"/>
</dbReference>
<evidence type="ECO:0000313" key="3">
    <source>
        <dbReference type="EMBL" id="CTQ40770.1"/>
    </source>
</evidence>
<dbReference type="GO" id="GO:0016301">
    <property type="term" value="F:kinase activity"/>
    <property type="evidence" value="ECO:0007669"/>
    <property type="project" value="UniProtKB-KW"/>
</dbReference>
<dbReference type="OrthoDB" id="3971593at2759"/>
<gene>
    <name evidence="3" type="ORF">BMR1_03g00855</name>
</gene>
<reference evidence="3 4" key="1">
    <citation type="journal article" date="2012" name="Nucleic Acids Res.">
        <title>Sequencing of the smallest Apicomplexan genome from the human pathogen Babesia microti.</title>
        <authorList>
            <person name="Cornillot E."/>
            <person name="Hadj-Kaddour K."/>
            <person name="Dassouli A."/>
            <person name="Noel B."/>
            <person name="Ranwez V."/>
            <person name="Vacherie B."/>
            <person name="Augagneur Y."/>
            <person name="Bres V."/>
            <person name="Duclos A."/>
            <person name="Randazzo S."/>
            <person name="Carcy B."/>
            <person name="Debierre-Grockiego F."/>
            <person name="Delbecq S."/>
            <person name="Moubri-Menage K."/>
            <person name="Shams-Eldin H."/>
            <person name="Usmani-Brown S."/>
            <person name="Bringaud F."/>
            <person name="Wincker P."/>
            <person name="Vivares C.P."/>
            <person name="Schwarz R.T."/>
            <person name="Schetters T.P."/>
            <person name="Krause P.J."/>
            <person name="Gorenflot A."/>
            <person name="Berry V."/>
            <person name="Barbe V."/>
            <person name="Ben Mamoun C."/>
        </authorList>
    </citation>
    <scope>NUCLEOTIDE SEQUENCE [LARGE SCALE GENOMIC DNA]</scope>
    <source>
        <strain evidence="3 4">RI</strain>
    </source>
</reference>
<dbReference type="EMBL" id="LN871598">
    <property type="protein sequence ID" value="CTQ40770.1"/>
    <property type="molecule type" value="Genomic_DNA"/>
</dbReference>
<keyword evidence="4" id="KW-1185">Reference proteome</keyword>
<protein>
    <recommendedName>
        <fullName evidence="2">Casein kinase II subunit beta</fullName>
        <shortName evidence="2">CK II beta</shortName>
    </recommendedName>
</protein>
<dbReference type="GeneID" id="24424804"/>
<dbReference type="Gene3D" id="2.20.25.20">
    <property type="match status" value="1"/>
</dbReference>
<proteinExistence type="inferred from homology"/>
<dbReference type="VEuPathDB" id="PiroplasmaDB:BMR1_03g00855"/>
<dbReference type="RefSeq" id="XP_012648781.1">
    <property type="nucleotide sequence ID" value="XM_012793327.1"/>
</dbReference>
<dbReference type="Pfam" id="PF01214">
    <property type="entry name" value="CK_II_beta"/>
    <property type="match status" value="1"/>
</dbReference>
<dbReference type="GO" id="GO:0005956">
    <property type="term" value="C:protein kinase CK2 complex"/>
    <property type="evidence" value="ECO:0007669"/>
    <property type="project" value="UniProtKB-UniRule"/>
</dbReference>
<dbReference type="GO" id="GO:0005737">
    <property type="term" value="C:cytoplasm"/>
    <property type="evidence" value="ECO:0007669"/>
    <property type="project" value="TreeGrafter"/>
</dbReference>
<dbReference type="SUPFAM" id="SSF57798">
    <property type="entry name" value="Casein kinase II beta subunit"/>
    <property type="match status" value="1"/>
</dbReference>
<dbReference type="AlphaFoldDB" id="A0A0K3AQN1"/>
<dbReference type="FunFam" id="2.20.25.20:FF:000001">
    <property type="entry name" value="Casein kinase II subunit beta"/>
    <property type="match status" value="1"/>
</dbReference>
<dbReference type="InterPro" id="IPR016149">
    <property type="entry name" value="Casein_kin_II_reg-sub_N"/>
</dbReference>
<evidence type="ECO:0000256" key="1">
    <source>
        <dbReference type="ARBA" id="ARBA00006941"/>
    </source>
</evidence>
<dbReference type="Gene3D" id="1.10.1820.10">
    <property type="entry name" value="protein kinase ck2 holoenzyme, chain C, domain 1"/>
    <property type="match status" value="1"/>
</dbReference>
<keyword evidence="3" id="KW-0808">Transferase</keyword>
<keyword evidence="3" id="KW-0418">Kinase</keyword>
<evidence type="ECO:0000256" key="2">
    <source>
        <dbReference type="RuleBase" id="RU361268"/>
    </source>
</evidence>
<reference evidence="3 4" key="3">
    <citation type="journal article" date="2016" name="Sci. Rep.">
        <title>Genome-wide diversity and gene expression profiling of Babesia microti isolates identify polymorphic genes that mediate host-pathogen interactions.</title>
        <authorList>
            <person name="Silva J.C."/>
            <person name="Cornillot E."/>
            <person name="McCracken C."/>
            <person name="Usmani-Brown S."/>
            <person name="Dwivedi A."/>
            <person name="Ifeonu O.O."/>
            <person name="Crabtree J."/>
            <person name="Gotia H.T."/>
            <person name="Virji A.Z."/>
            <person name="Reynes C."/>
            <person name="Colinge J."/>
            <person name="Kumar V."/>
            <person name="Lawres L."/>
            <person name="Pazzi J.E."/>
            <person name="Pablo J.V."/>
            <person name="Hung C."/>
            <person name="Brancato J."/>
            <person name="Kumari P."/>
            <person name="Orvis J."/>
            <person name="Tretina K."/>
            <person name="Chibucos M."/>
            <person name="Ott S."/>
            <person name="Sadzewicz L."/>
            <person name="Sengamalay N."/>
            <person name="Shetty A.C."/>
            <person name="Su Q."/>
            <person name="Tallon L."/>
            <person name="Fraser C.M."/>
            <person name="Frutos R."/>
            <person name="Molina D.M."/>
            <person name="Krause P.J."/>
            <person name="Ben Mamoun C."/>
        </authorList>
    </citation>
    <scope>NUCLEOTIDE SEQUENCE [LARGE SCALE GENOMIC DNA]</scope>
    <source>
        <strain evidence="3 4">RI</strain>
    </source>
</reference>
<organism evidence="3 4">
    <name type="scientific">Babesia microti (strain RI)</name>
    <dbReference type="NCBI Taxonomy" id="1133968"/>
    <lineage>
        <taxon>Eukaryota</taxon>
        <taxon>Sar</taxon>
        <taxon>Alveolata</taxon>
        <taxon>Apicomplexa</taxon>
        <taxon>Aconoidasida</taxon>
        <taxon>Piroplasmida</taxon>
        <taxon>Babesiidae</taxon>
        <taxon>Babesia</taxon>
    </lineage>
</organism>
<dbReference type="FunFam" id="1.10.1820.10:FF:000005">
    <property type="entry name" value="Casein kinase II subunit beta"/>
    <property type="match status" value="1"/>
</dbReference>
<accession>A0A0K3AQN1</accession>
<sequence length="231" mass="26478">MGSSSDESESKDGSDQSDNDIQLETTWIEWYCSLNGNQFYVQVDEDYIRDDFNLIDIPNQVPYYSRALSIILDCGDEDDYMSDDNSKENQQILQSSTQLLYGLIHCRYILTNKGMQAMLEKYENHTFGNCPNYSCENMPGLPIGVVDAPSYHTAKIFCPRCNEAYHPPKQNKLCLIDGAFFGTTFAHLFLMQHQSLISRGPTYYYVPKIHGFKVSSEVRKQLAAEEKHNDM</sequence>
<dbReference type="PANTHER" id="PTHR11740:SF0">
    <property type="entry name" value="CASEIN KINASE II SUBUNIT BETA"/>
    <property type="match status" value="1"/>
</dbReference>
<dbReference type="Proteomes" id="UP000002899">
    <property type="component" value="Chromosome III"/>
</dbReference>
<dbReference type="GO" id="GO:0019887">
    <property type="term" value="F:protein kinase regulator activity"/>
    <property type="evidence" value="ECO:0007669"/>
    <property type="project" value="InterPro"/>
</dbReference>
<name>A0A0K3AQN1_BABMR</name>
<reference evidence="3 4" key="2">
    <citation type="journal article" date="2013" name="PLoS ONE">
        <title>Whole genome mapping and re-organization of the nuclear and mitochondrial genomes of Babesia microti isolates.</title>
        <authorList>
            <person name="Cornillot E."/>
            <person name="Dassouli A."/>
            <person name="Garg A."/>
            <person name="Pachikara N."/>
            <person name="Randazzo S."/>
            <person name="Depoix D."/>
            <person name="Carcy B."/>
            <person name="Delbecq S."/>
            <person name="Frutos R."/>
            <person name="Silva J.C."/>
            <person name="Sutton R."/>
            <person name="Krause P.J."/>
            <person name="Mamoun C.B."/>
        </authorList>
    </citation>
    <scope>NUCLEOTIDE SEQUENCE [LARGE SCALE GENOMIC DNA]</scope>
    <source>
        <strain evidence="3 4">RI</strain>
    </source>
</reference>